<evidence type="ECO:0000256" key="1">
    <source>
        <dbReference type="ARBA" id="ARBA00022759"/>
    </source>
</evidence>
<proteinExistence type="predicted"/>
<dbReference type="PANTHER" id="PTHR46018">
    <property type="entry name" value="ZINC PHOSPHODIESTERASE ELAC PROTEIN 1"/>
    <property type="match status" value="1"/>
</dbReference>
<keyword evidence="1" id="KW-0255">Endonuclease</keyword>
<dbReference type="Gene3D" id="3.60.15.10">
    <property type="entry name" value="Ribonuclease Z/Hydroxyacylglutathione hydrolase-like"/>
    <property type="match status" value="1"/>
</dbReference>
<keyword evidence="1" id="KW-0540">Nuclease</keyword>
<evidence type="ECO:0000313" key="3">
    <source>
        <dbReference type="Proteomes" id="UP000215383"/>
    </source>
</evidence>
<keyword evidence="3" id="KW-1185">Reference proteome</keyword>
<dbReference type="eggNOG" id="COG1234">
    <property type="taxonomic scope" value="Bacteria"/>
</dbReference>
<accession>A0A239TS85</accession>
<dbReference type="InterPro" id="IPR036866">
    <property type="entry name" value="RibonucZ/Hydroxyglut_hydro"/>
</dbReference>
<dbReference type="PANTHER" id="PTHR46018:SF2">
    <property type="entry name" value="ZINC PHOSPHODIESTERASE ELAC PROTEIN 1"/>
    <property type="match status" value="1"/>
</dbReference>
<evidence type="ECO:0000313" key="2">
    <source>
        <dbReference type="EMBL" id="SNV00687.1"/>
    </source>
</evidence>
<dbReference type="SUPFAM" id="SSF56281">
    <property type="entry name" value="Metallo-hydrolase/oxidoreductase"/>
    <property type="match status" value="1"/>
</dbReference>
<reference evidence="2 3" key="1">
    <citation type="submission" date="2017-06" db="EMBL/GenBank/DDBJ databases">
        <authorList>
            <consortium name="Pathogen Informatics"/>
        </authorList>
    </citation>
    <scope>NUCLEOTIDE SEQUENCE [LARGE SCALE GENOMIC DNA]</scope>
    <source>
        <strain evidence="2 3">NCTC10570</strain>
    </source>
</reference>
<dbReference type="GeneID" id="78507345"/>
<gene>
    <name evidence="2" type="ORF">SAMEA4364220_01344</name>
</gene>
<dbReference type="Pfam" id="PF23023">
    <property type="entry name" value="Anti-Pycsar_Apyc1"/>
    <property type="match status" value="1"/>
</dbReference>
<dbReference type="GO" id="GO:0042781">
    <property type="term" value="F:3'-tRNA processing endoribonuclease activity"/>
    <property type="evidence" value="ECO:0007669"/>
    <property type="project" value="TreeGrafter"/>
</dbReference>
<organism evidence="2 3">
    <name type="scientific">Megamonas hypermegale</name>
    <dbReference type="NCBI Taxonomy" id="158847"/>
    <lineage>
        <taxon>Bacteria</taxon>
        <taxon>Bacillati</taxon>
        <taxon>Bacillota</taxon>
        <taxon>Negativicutes</taxon>
        <taxon>Selenomonadales</taxon>
        <taxon>Selenomonadaceae</taxon>
        <taxon>Megamonas</taxon>
    </lineage>
</organism>
<dbReference type="Proteomes" id="UP000215383">
    <property type="component" value="Chromosome 1"/>
</dbReference>
<dbReference type="EMBL" id="LT906446">
    <property type="protein sequence ID" value="SNV00687.1"/>
    <property type="molecule type" value="Genomic_DNA"/>
</dbReference>
<dbReference type="RefSeq" id="WP_027889876.1">
    <property type="nucleotide sequence ID" value="NZ_CALXYH010000001.1"/>
</dbReference>
<keyword evidence="1" id="KW-0378">Hydrolase</keyword>
<sequence>MKELILLGTGNAMVTKCFNTCFAIHLDDEYFLVDAGGGNGILSQLEKANVDMRCIHHMFVTHAHTDHVLGVIWVIRKIATLINQGKYEGKFHIYCHDVSKNVIETIAKLTLKKKDLAQLGKNIVFHEVTDGQQVEILSMHVIFFDILSTKAKQFGFCADFDDGSSLCCLGDEPYNEVCRLYAENADWLLAEAFCLYADRDIFKPYEKHHSTVKEACELAEKLNVKNLVLYHTEDKHIENRKELYTQEGRQYYYGNLFVPNDLERINLN</sequence>
<name>A0A239TS85_9FIRM</name>
<protein>
    <submittedName>
        <fullName evidence="2">Ribonuclease Z</fullName>
    </submittedName>
</protein>
<dbReference type="AlphaFoldDB" id="A0A239TS85"/>